<evidence type="ECO:0000313" key="2">
    <source>
        <dbReference type="EMBL" id="TWI84451.1"/>
    </source>
</evidence>
<gene>
    <name evidence="2" type="ORF">LX66_4821</name>
</gene>
<keyword evidence="3" id="KW-1185">Reference proteome</keyword>
<dbReference type="RefSeq" id="WP_145718115.1">
    <property type="nucleotide sequence ID" value="NZ_BAAAFY010000002.1"/>
</dbReference>
<dbReference type="Proteomes" id="UP000316778">
    <property type="component" value="Unassembled WGS sequence"/>
</dbReference>
<dbReference type="OrthoDB" id="706756at2"/>
<feature type="signal peptide" evidence="1">
    <location>
        <begin position="1"/>
        <end position="23"/>
    </location>
</feature>
<name>A0A562ST79_CHIJA</name>
<keyword evidence="1" id="KW-0732">Signal</keyword>
<proteinExistence type="predicted"/>
<evidence type="ECO:0008006" key="4">
    <source>
        <dbReference type="Google" id="ProtNLM"/>
    </source>
</evidence>
<organism evidence="2 3">
    <name type="scientific">Chitinophaga japonensis</name>
    <name type="common">Flexibacter japonensis</name>
    <dbReference type="NCBI Taxonomy" id="104662"/>
    <lineage>
        <taxon>Bacteria</taxon>
        <taxon>Pseudomonadati</taxon>
        <taxon>Bacteroidota</taxon>
        <taxon>Chitinophagia</taxon>
        <taxon>Chitinophagales</taxon>
        <taxon>Chitinophagaceae</taxon>
        <taxon>Chitinophaga</taxon>
    </lineage>
</organism>
<dbReference type="AlphaFoldDB" id="A0A562ST79"/>
<protein>
    <recommendedName>
        <fullName evidence="4">Membrane or secreted protein</fullName>
    </recommendedName>
</protein>
<comment type="caution">
    <text evidence="2">The sequence shown here is derived from an EMBL/GenBank/DDBJ whole genome shotgun (WGS) entry which is preliminary data.</text>
</comment>
<accession>A0A562ST79</accession>
<sequence>MKLFAYTILFFLLAIAGMQSAHAQSESGVLGAWRSVNGADTSIMLITPGYFTVTVFNASGFQSTMGGTWEGASDNAATTTIEFNSADKSQVGKHPDATASFEGGQLVSSLGDQQTTWTRIDDGSGPMAGVWQITARESNGEMREMKRGARKTIKVLTGTRFQWAAINTETGEFFGTGGGTYTFENGVYTENIDFFSRDNSRVGASLSFKGSVEGSKWDHSGKSSKGDPIHEVWTKM</sequence>
<evidence type="ECO:0000313" key="3">
    <source>
        <dbReference type="Proteomes" id="UP000316778"/>
    </source>
</evidence>
<reference evidence="2 3" key="1">
    <citation type="journal article" date="2013" name="Stand. Genomic Sci.">
        <title>Genomic Encyclopedia of Type Strains, Phase I: The one thousand microbial genomes (KMG-I) project.</title>
        <authorList>
            <person name="Kyrpides N.C."/>
            <person name="Woyke T."/>
            <person name="Eisen J.A."/>
            <person name="Garrity G."/>
            <person name="Lilburn T.G."/>
            <person name="Beck B.J."/>
            <person name="Whitman W.B."/>
            <person name="Hugenholtz P."/>
            <person name="Klenk H.P."/>
        </authorList>
    </citation>
    <scope>NUCLEOTIDE SEQUENCE [LARGE SCALE GENOMIC DNA]</scope>
    <source>
        <strain evidence="2 3">DSM 13484</strain>
    </source>
</reference>
<evidence type="ECO:0000256" key="1">
    <source>
        <dbReference type="SAM" id="SignalP"/>
    </source>
</evidence>
<feature type="chain" id="PRO_5022147965" description="Membrane or secreted protein" evidence="1">
    <location>
        <begin position="24"/>
        <end position="236"/>
    </location>
</feature>
<dbReference type="Gene3D" id="2.40.128.490">
    <property type="entry name" value="Uncharacterised protein PF14869, DUF4488"/>
    <property type="match status" value="1"/>
</dbReference>
<dbReference type="EMBL" id="VLLG01000005">
    <property type="protein sequence ID" value="TWI84451.1"/>
    <property type="molecule type" value="Genomic_DNA"/>
</dbReference>